<dbReference type="FunCoup" id="A0A2T2ZSS5">
    <property type="interactions" value="176"/>
</dbReference>
<dbReference type="Pfam" id="PF15901">
    <property type="entry name" value="Sortilin_C"/>
    <property type="match status" value="2"/>
</dbReference>
<dbReference type="PANTHER" id="PTHR12106">
    <property type="entry name" value="SORTILIN RELATED"/>
    <property type="match status" value="1"/>
</dbReference>
<evidence type="ECO:0000256" key="2">
    <source>
        <dbReference type="ARBA" id="ARBA00004488"/>
    </source>
</evidence>
<dbReference type="GO" id="GO:0005829">
    <property type="term" value="C:cytosol"/>
    <property type="evidence" value="ECO:0007669"/>
    <property type="project" value="GOC"/>
</dbReference>
<keyword evidence="12" id="KW-0325">Glycoprotein</keyword>
<dbReference type="Proteomes" id="UP000241462">
    <property type="component" value="Unassembled WGS sequence"/>
</dbReference>
<feature type="chain" id="PRO_5015617552" description="Vacuolar protein sorting/targeting protein 10" evidence="21">
    <location>
        <begin position="28"/>
        <end position="1528"/>
    </location>
</feature>
<evidence type="ECO:0000256" key="19">
    <source>
        <dbReference type="SAM" id="MobiDB-lite"/>
    </source>
</evidence>
<evidence type="ECO:0000256" key="16">
    <source>
        <dbReference type="ARBA" id="ARBA00031902"/>
    </source>
</evidence>
<keyword evidence="24" id="KW-1185">Reference proteome</keyword>
<reference evidence="23 24" key="1">
    <citation type="journal article" date="2018" name="Mycol. Prog.">
        <title>Coniella lustricola, a new species from submerged detritus.</title>
        <authorList>
            <person name="Raudabaugh D.B."/>
            <person name="Iturriaga T."/>
            <person name="Carver A."/>
            <person name="Mondo S."/>
            <person name="Pangilinan J."/>
            <person name="Lipzen A."/>
            <person name="He G."/>
            <person name="Amirebrahimi M."/>
            <person name="Grigoriev I.V."/>
            <person name="Miller A.N."/>
        </authorList>
    </citation>
    <scope>NUCLEOTIDE SEQUENCE [LARGE SCALE GENOMIC DNA]</scope>
    <source>
        <strain evidence="23 24">B22-T-1</strain>
    </source>
</reference>
<evidence type="ECO:0000313" key="24">
    <source>
        <dbReference type="Proteomes" id="UP000241462"/>
    </source>
</evidence>
<evidence type="ECO:0000256" key="4">
    <source>
        <dbReference type="ARBA" id="ARBA00022448"/>
    </source>
</evidence>
<protein>
    <recommendedName>
        <fullName evidence="3">Vacuolar protein sorting/targeting protein 10</fullName>
    </recommendedName>
    <alternativeName>
        <fullName evidence="15">Carboxypeptidase Y receptor</fullName>
    </alternativeName>
    <alternativeName>
        <fullName evidence="14 16">Sortilin VPS10</fullName>
    </alternativeName>
    <alternativeName>
        <fullName evidence="17 18">Vacuolar carboxypeptidase Sorting receptor VPS10</fullName>
    </alternativeName>
</protein>
<keyword evidence="4" id="KW-0813">Transport</keyword>
<dbReference type="PANTHER" id="PTHR12106:SF27">
    <property type="entry name" value="SORTILIN-RELATED RECEPTOR"/>
    <property type="match status" value="1"/>
</dbReference>
<dbReference type="Gene3D" id="2.130.10.10">
    <property type="entry name" value="YVTN repeat-like/Quinoprotein amine dehydrogenase"/>
    <property type="match status" value="2"/>
</dbReference>
<dbReference type="Pfam" id="PF15902">
    <property type="entry name" value="Sortilin-Vps10"/>
    <property type="match status" value="2"/>
</dbReference>
<feature type="compositionally biased region" description="Basic and acidic residues" evidence="19">
    <location>
        <begin position="676"/>
        <end position="687"/>
    </location>
</feature>
<dbReference type="STRING" id="2025994.A0A2T2ZSS5"/>
<keyword evidence="6" id="KW-0677">Repeat</keyword>
<feature type="transmembrane region" description="Helical" evidence="20">
    <location>
        <begin position="1438"/>
        <end position="1459"/>
    </location>
</feature>
<evidence type="ECO:0000256" key="12">
    <source>
        <dbReference type="ARBA" id="ARBA00023180"/>
    </source>
</evidence>
<feature type="transmembrane region" description="Helical" evidence="20">
    <location>
        <begin position="1375"/>
        <end position="1396"/>
    </location>
</feature>
<dbReference type="GO" id="GO:0006895">
    <property type="term" value="P:Golgi to endosome transport"/>
    <property type="evidence" value="ECO:0007669"/>
    <property type="project" value="TreeGrafter"/>
</dbReference>
<dbReference type="Gene3D" id="2.10.70.80">
    <property type="match status" value="2"/>
</dbReference>
<evidence type="ECO:0000256" key="9">
    <source>
        <dbReference type="ARBA" id="ARBA00023034"/>
    </source>
</evidence>
<sequence>MKASRASQAAALLLASLWTSPLPLVLAKDEPTFYVKQFDHYPQNLNYFAGTDIILFQDFETQNVWRSADGGATWGIPNDIPQGQSFNLVLHPFDNQRAYILTQSTSHWRTDDQGKTWTSFFTDAEFSLFREAAFDFHADDPDRIIFNGMDCQTLSCDEVAMYTTDGFRSDAKFLRGNTQGCWWAKGSDLFTTGAADLDQQRIMCILSDPYSLLKQDSRLVISDNYFSATSADGKIQEFEPNLDTDRPVRGIVNIASLKKYILVATASLFTDEMELFVTDDTLKWHRAMFSGDHAVSQEAYTVLESTNYSIQIDVRTTRPSNPMGVLFTSNSNGTYFTRNIEHTNRNWLGHVDFEKINGIQGIFLVNKVENWEQVENKYDAEKKIVSEITHDDGRTFTFVQTHDGGDRIHLHSVTQMRNVGSVFSSPAPGLVMANGNTGDSLADYKDAYLYISDDAGMHWLQGPKGPHKYEFGDSGSVLVAVLDSDETDQADIGEIKYSLDHGKTWKTQALPDNLRIRPIVLTTTPDSAGLKFLLWGTSGDVRAPKTQIISIDFDGLHERTCGDGDMEKWPARVNEKGEPTCLMGHTQTFTRRKKDAECFLKKDHKLITVQTNDCDCTDADFECDYNFRREGNECVRAGAIQTPEGACRNAGPDDTFMGSSGWRLIPGNTCKRNGGKQKDDPVSRKCSESQSPPKDPASGKVESTQHVFENAHSLQVLYLERGETSGSEDETVIANAGNKFSTTHDGGKTWDTPSALDQSFWKFVPHAYFKDMVFFIKADGTVVYSTNHGKTFDKFTAPTPPRLSRQDSPLAFHPDKKDWMIWVGEKCVDQDNCYMQASFSRDRGDNWETLKRYVWHCEFTGSSEYKFRDQNQVLCTARKREDNSDTDNPWQLVAGPYLNFESASEVVQSDVKDFATMSEFIVVAASNRSEDTLRAMSSMDGKTYAQAHFPHNFKVNHQHAYTVLDSSTHAVNLFVATSTDATDDTRRYGNIMKSNSNGTSYVLSIADVNCDDQYYVDFEKILGIEGIMLVNTVANKDQPKQPKKLQTQITHNDGAEWAYLPPPAKDMHGESTGCSGAGTKDCALHVHGYTERADHSRTFSSAGSVGIMFAWGNVGAALTPKEEANTYMTTDGGITWKEVKKGRWLWQFGDQGSIIALVPFDESAKSVWYTTDEGVSWTEYQFADKELRVVDFTTQKSGVSRKFIVWTVNGDNVVSSMIDFTGLADRPCLQKEDAAESDYRVWSPKHPLQQDDCLFGHVTQYMRKKTDRQCYNGYRIEHVYNSQDCTCSRRDFECDYNYELTDHEACNLVSGLEPVDHIQYCKENPDQVEYYEPTGYRKIPLSTCSGGQELDKASAPHPCPGKEDEFEQRHGLSGVGLFFAIVIPFALAGVAGWWVWNKYGAQFGQIRLGESSVGGDRSSFNYGAGAFDSDSKLVRYPIIALSAVVAVAGAIPLVVGGLWRAGVATVDRVRYGAGGGSGGGFSRLGGGGIGGGNRPFTTRDSFARGRGDYAAVDDDEGELLGDDSDEEV</sequence>
<evidence type="ECO:0000256" key="11">
    <source>
        <dbReference type="ARBA" id="ARBA00023170"/>
    </source>
</evidence>
<keyword evidence="8 20" id="KW-1133">Transmembrane helix</keyword>
<evidence type="ECO:0000256" key="14">
    <source>
        <dbReference type="ARBA" id="ARBA00031250"/>
    </source>
</evidence>
<dbReference type="InterPro" id="IPR050310">
    <property type="entry name" value="VPS10-sortilin"/>
</dbReference>
<comment type="function">
    <text evidence="13">Functions as a sorting receptor in the Golgi compartment required for the intracellular sorting and delivery of soluble vacuolar proteins, like carboxypeptidase Y (CPY) and proteinase A. Executes multiple rounds of sorting by cycling between the late Golgi and a prevacuolar endosome-like compartment.</text>
</comment>
<evidence type="ECO:0000256" key="1">
    <source>
        <dbReference type="ARBA" id="ARBA00004166"/>
    </source>
</evidence>
<evidence type="ECO:0000256" key="20">
    <source>
        <dbReference type="SAM" id="Phobius"/>
    </source>
</evidence>
<evidence type="ECO:0000256" key="7">
    <source>
        <dbReference type="ARBA" id="ARBA00022927"/>
    </source>
</evidence>
<evidence type="ECO:0000259" key="22">
    <source>
        <dbReference type="SMART" id="SM00602"/>
    </source>
</evidence>
<evidence type="ECO:0000256" key="15">
    <source>
        <dbReference type="ARBA" id="ARBA00031354"/>
    </source>
</evidence>
<evidence type="ECO:0000256" key="10">
    <source>
        <dbReference type="ARBA" id="ARBA00023136"/>
    </source>
</evidence>
<dbReference type="GO" id="GO:0006623">
    <property type="term" value="P:protein targeting to vacuole"/>
    <property type="evidence" value="ECO:0007669"/>
    <property type="project" value="TreeGrafter"/>
</dbReference>
<evidence type="ECO:0000256" key="13">
    <source>
        <dbReference type="ARBA" id="ARBA00025569"/>
    </source>
</evidence>
<organism evidence="23 24">
    <name type="scientific">Coniella lustricola</name>
    <dbReference type="NCBI Taxonomy" id="2025994"/>
    <lineage>
        <taxon>Eukaryota</taxon>
        <taxon>Fungi</taxon>
        <taxon>Dikarya</taxon>
        <taxon>Ascomycota</taxon>
        <taxon>Pezizomycotina</taxon>
        <taxon>Sordariomycetes</taxon>
        <taxon>Sordariomycetidae</taxon>
        <taxon>Diaporthales</taxon>
        <taxon>Schizoparmaceae</taxon>
        <taxon>Coniella</taxon>
    </lineage>
</organism>
<keyword evidence="10 20" id="KW-0472">Membrane</keyword>
<dbReference type="InterPro" id="IPR031778">
    <property type="entry name" value="Sortilin_N"/>
</dbReference>
<dbReference type="OrthoDB" id="443634at2759"/>
<evidence type="ECO:0000256" key="18">
    <source>
        <dbReference type="ARBA" id="ARBA00032910"/>
    </source>
</evidence>
<dbReference type="Gene3D" id="3.30.60.270">
    <property type="match status" value="2"/>
</dbReference>
<dbReference type="FunFam" id="3.30.60.270:FF:000005">
    <property type="entry name" value="Sortilin"/>
    <property type="match status" value="2"/>
</dbReference>
<keyword evidence="9" id="KW-0333">Golgi apparatus</keyword>
<evidence type="ECO:0000256" key="6">
    <source>
        <dbReference type="ARBA" id="ARBA00022737"/>
    </source>
</evidence>
<dbReference type="InterPro" id="IPR006581">
    <property type="entry name" value="VPS10"/>
</dbReference>
<gene>
    <name evidence="23" type="ORF">BD289DRAFT_487140</name>
</gene>
<proteinExistence type="predicted"/>
<dbReference type="EMBL" id="KZ678770">
    <property type="protein sequence ID" value="PSR75419.1"/>
    <property type="molecule type" value="Genomic_DNA"/>
</dbReference>
<dbReference type="SMART" id="SM00602">
    <property type="entry name" value="VPS10"/>
    <property type="match status" value="2"/>
</dbReference>
<accession>A0A2T2ZSS5</accession>
<feature type="signal peptide" evidence="21">
    <location>
        <begin position="1"/>
        <end position="27"/>
    </location>
</feature>
<dbReference type="InterPro" id="IPR015943">
    <property type="entry name" value="WD40/YVTN_repeat-like_dom_sf"/>
</dbReference>
<evidence type="ECO:0000256" key="17">
    <source>
        <dbReference type="ARBA" id="ARBA00032705"/>
    </source>
</evidence>
<dbReference type="SUPFAM" id="SSF110296">
    <property type="entry name" value="Oligoxyloglucan reducing end-specific cellobiohydrolase"/>
    <property type="match status" value="2"/>
</dbReference>
<name>A0A2T2ZSS5_9PEZI</name>
<comment type="subcellular location">
    <subcellularLocation>
        <location evidence="1">Golgi apparatus</location>
        <location evidence="1">trans-Golgi network membrane</location>
        <topology evidence="1">Multi-pass membrane protein</topology>
    </subcellularLocation>
    <subcellularLocation>
        <location evidence="2">Prevacuolar compartment membrane</location>
        <topology evidence="2">Multi-pass membrane protein</topology>
    </subcellularLocation>
</comment>
<feature type="domain" description="VPS10" evidence="22">
    <location>
        <begin position="53"/>
        <end position="691"/>
    </location>
</feature>
<keyword evidence="21" id="KW-0732">Signal</keyword>
<dbReference type="GO" id="GO:0005794">
    <property type="term" value="C:Golgi apparatus"/>
    <property type="evidence" value="ECO:0007669"/>
    <property type="project" value="UniProtKB-SubCell"/>
</dbReference>
<keyword evidence="11" id="KW-0675">Receptor</keyword>
<dbReference type="GO" id="GO:0016020">
    <property type="term" value="C:membrane"/>
    <property type="evidence" value="ECO:0007669"/>
    <property type="project" value="InterPro"/>
</dbReference>
<keyword evidence="5 20" id="KW-0812">Transmembrane</keyword>
<evidence type="ECO:0000313" key="23">
    <source>
        <dbReference type="EMBL" id="PSR75419.1"/>
    </source>
</evidence>
<dbReference type="InParanoid" id="A0A2T2ZSS5"/>
<evidence type="ECO:0000256" key="8">
    <source>
        <dbReference type="ARBA" id="ARBA00022989"/>
    </source>
</evidence>
<dbReference type="GO" id="GO:0006896">
    <property type="term" value="P:Golgi to vacuole transport"/>
    <property type="evidence" value="ECO:0007669"/>
    <property type="project" value="TreeGrafter"/>
</dbReference>
<evidence type="ECO:0000256" key="3">
    <source>
        <dbReference type="ARBA" id="ARBA00015369"/>
    </source>
</evidence>
<feature type="region of interest" description="Disordered" evidence="19">
    <location>
        <begin position="667"/>
        <end position="703"/>
    </location>
</feature>
<feature type="domain" description="VPS10" evidence="22">
    <location>
        <begin position="730"/>
        <end position="1364"/>
    </location>
</feature>
<evidence type="ECO:0000256" key="5">
    <source>
        <dbReference type="ARBA" id="ARBA00022692"/>
    </source>
</evidence>
<evidence type="ECO:0000256" key="21">
    <source>
        <dbReference type="SAM" id="SignalP"/>
    </source>
</evidence>
<dbReference type="InterPro" id="IPR031777">
    <property type="entry name" value="Sortilin_C"/>
</dbReference>
<keyword evidence="7" id="KW-0653">Protein transport</keyword>